<reference evidence="4 5" key="1">
    <citation type="submission" date="2016-10" db="EMBL/GenBank/DDBJ databases">
        <authorList>
            <person name="de Groot N.N."/>
        </authorList>
    </citation>
    <scope>NUCLEOTIDE SEQUENCE [LARGE SCALE GENOMIC DNA]</scope>
    <source>
        <strain evidence="4 5">DSM 19033</strain>
    </source>
</reference>
<dbReference type="PANTHER" id="PTHR43479">
    <property type="entry name" value="ACREF/ENVCD OPERON REPRESSOR-RELATED"/>
    <property type="match status" value="1"/>
</dbReference>
<name>A0A1H4GH68_9SPHI</name>
<evidence type="ECO:0000313" key="4">
    <source>
        <dbReference type="EMBL" id="SEB08965.1"/>
    </source>
</evidence>
<dbReference type="Gene3D" id="1.10.10.60">
    <property type="entry name" value="Homeodomain-like"/>
    <property type="match status" value="1"/>
</dbReference>
<accession>A0A1H4GH68</accession>
<protein>
    <submittedName>
        <fullName evidence="4">Transcriptional regulator, TetR family</fullName>
    </submittedName>
</protein>
<feature type="domain" description="HTH tetR-type" evidence="3">
    <location>
        <begin position="5"/>
        <end position="65"/>
    </location>
</feature>
<dbReference type="EMBL" id="FNRA01000010">
    <property type="protein sequence ID" value="SEB08965.1"/>
    <property type="molecule type" value="Genomic_DNA"/>
</dbReference>
<dbReference type="PRINTS" id="PR00455">
    <property type="entry name" value="HTHTETR"/>
</dbReference>
<dbReference type="InterPro" id="IPR036271">
    <property type="entry name" value="Tet_transcr_reg_TetR-rel_C_sf"/>
</dbReference>
<dbReference type="SUPFAM" id="SSF46689">
    <property type="entry name" value="Homeodomain-like"/>
    <property type="match status" value="1"/>
</dbReference>
<dbReference type="PANTHER" id="PTHR43479:SF11">
    <property type="entry name" value="ACREF_ENVCD OPERON REPRESSOR-RELATED"/>
    <property type="match status" value="1"/>
</dbReference>
<evidence type="ECO:0000259" key="3">
    <source>
        <dbReference type="PROSITE" id="PS50977"/>
    </source>
</evidence>
<evidence type="ECO:0000313" key="5">
    <source>
        <dbReference type="Proteomes" id="UP000198850"/>
    </source>
</evidence>
<feature type="DNA-binding region" description="H-T-H motif" evidence="2">
    <location>
        <begin position="28"/>
        <end position="47"/>
    </location>
</feature>
<sequence length="195" mass="21921">MDKDEIVISEILVAAKSLFGKFGLKKTTIDDISAASGKGKSTLYNYFPGKNEIFEAVVKYEMQTVIKNLQDTVDAAPSAKNKLKAFLTTQSTAILELRSLYKVLFEDIIESRKMLMPLRLKYERIQIEMITQIILGGVHSAEFKNISDTHIHKLSLVMVIAFRGLHFPLSINPADIQPHEYFDALVDMLIEGIGN</sequence>
<dbReference type="AlphaFoldDB" id="A0A1H4GH68"/>
<dbReference type="RefSeq" id="WP_090558710.1">
    <property type="nucleotide sequence ID" value="NZ_FNRA01000010.1"/>
</dbReference>
<evidence type="ECO:0000256" key="2">
    <source>
        <dbReference type="PROSITE-ProRule" id="PRU00335"/>
    </source>
</evidence>
<dbReference type="Pfam" id="PF00440">
    <property type="entry name" value="TetR_N"/>
    <property type="match status" value="1"/>
</dbReference>
<dbReference type="OrthoDB" id="9789566at2"/>
<evidence type="ECO:0000256" key="1">
    <source>
        <dbReference type="ARBA" id="ARBA00023125"/>
    </source>
</evidence>
<keyword evidence="1 2" id="KW-0238">DNA-binding</keyword>
<dbReference type="GO" id="GO:0003677">
    <property type="term" value="F:DNA binding"/>
    <property type="evidence" value="ECO:0007669"/>
    <property type="project" value="UniProtKB-UniRule"/>
</dbReference>
<dbReference type="InterPro" id="IPR001647">
    <property type="entry name" value="HTH_TetR"/>
</dbReference>
<organism evidence="4 5">
    <name type="scientific">Pedobacter hartonius</name>
    <dbReference type="NCBI Taxonomy" id="425514"/>
    <lineage>
        <taxon>Bacteria</taxon>
        <taxon>Pseudomonadati</taxon>
        <taxon>Bacteroidota</taxon>
        <taxon>Sphingobacteriia</taxon>
        <taxon>Sphingobacteriales</taxon>
        <taxon>Sphingobacteriaceae</taxon>
        <taxon>Pedobacter</taxon>
    </lineage>
</organism>
<gene>
    <name evidence="4" type="ORF">SAMN05443550_11064</name>
</gene>
<dbReference type="InterPro" id="IPR050624">
    <property type="entry name" value="HTH-type_Tx_Regulator"/>
</dbReference>
<dbReference type="Gene3D" id="1.10.357.10">
    <property type="entry name" value="Tetracycline Repressor, domain 2"/>
    <property type="match status" value="1"/>
</dbReference>
<proteinExistence type="predicted"/>
<dbReference type="PROSITE" id="PS50977">
    <property type="entry name" value="HTH_TETR_2"/>
    <property type="match status" value="1"/>
</dbReference>
<keyword evidence="5" id="KW-1185">Reference proteome</keyword>
<dbReference type="SUPFAM" id="SSF48498">
    <property type="entry name" value="Tetracyclin repressor-like, C-terminal domain"/>
    <property type="match status" value="1"/>
</dbReference>
<dbReference type="InterPro" id="IPR009057">
    <property type="entry name" value="Homeodomain-like_sf"/>
</dbReference>
<dbReference type="Proteomes" id="UP000198850">
    <property type="component" value="Unassembled WGS sequence"/>
</dbReference>
<dbReference type="STRING" id="425514.SAMN05443550_11064"/>